<dbReference type="EMBL" id="RQGT01000059">
    <property type="protein sequence ID" value="TGM17274.1"/>
    <property type="molecule type" value="Genomic_DNA"/>
</dbReference>
<gene>
    <name evidence="1" type="ORF">EHQ90_07790</name>
</gene>
<dbReference type="Proteomes" id="UP000297422">
    <property type="component" value="Unassembled WGS sequence"/>
</dbReference>
<protein>
    <recommendedName>
        <fullName evidence="3">BZIP domain-containing protein</fullName>
    </recommendedName>
</protein>
<evidence type="ECO:0000313" key="2">
    <source>
        <dbReference type="Proteomes" id="UP000297422"/>
    </source>
</evidence>
<evidence type="ECO:0008006" key="3">
    <source>
        <dbReference type="Google" id="ProtNLM"/>
    </source>
</evidence>
<sequence>MDADLQMQSLKSIVKSSARIDGLELLHQDVQQVCDWLFEEKRKRSIKESRFRIRSAYKACRRKIKYLENQILERDKALVDIENQTERLIADIKKSYRIVVVA</sequence>
<dbReference type="RefSeq" id="WP_135684591.1">
    <property type="nucleotide sequence ID" value="NZ_RQEQ01000080.1"/>
</dbReference>
<organism evidence="1 2">
    <name type="scientific">Leptospira stimsonii</name>
    <dbReference type="NCBI Taxonomy" id="2202203"/>
    <lineage>
        <taxon>Bacteria</taxon>
        <taxon>Pseudomonadati</taxon>
        <taxon>Spirochaetota</taxon>
        <taxon>Spirochaetia</taxon>
        <taxon>Leptospirales</taxon>
        <taxon>Leptospiraceae</taxon>
        <taxon>Leptospira</taxon>
    </lineage>
</organism>
<keyword evidence="2" id="KW-1185">Reference proteome</keyword>
<reference evidence="2" key="1">
    <citation type="journal article" date="2019" name="PLoS Negl. Trop. Dis.">
        <title>Revisiting the worldwide diversity of Leptospira species in the environment.</title>
        <authorList>
            <person name="Vincent A.T."/>
            <person name="Schiettekatte O."/>
            <person name="Bourhy P."/>
            <person name="Veyrier F.J."/>
            <person name="Picardeau M."/>
        </authorList>
    </citation>
    <scope>NUCLEOTIDE SEQUENCE [LARGE SCALE GENOMIC DNA]</scope>
    <source>
        <strain evidence="2">201702407</strain>
    </source>
</reference>
<proteinExistence type="predicted"/>
<name>A0ABY2N561_9LEPT</name>
<evidence type="ECO:0000313" key="1">
    <source>
        <dbReference type="EMBL" id="TGM17274.1"/>
    </source>
</evidence>
<accession>A0ABY2N561</accession>
<comment type="caution">
    <text evidence="1">The sequence shown here is derived from an EMBL/GenBank/DDBJ whole genome shotgun (WGS) entry which is preliminary data.</text>
</comment>